<dbReference type="EMBL" id="KN822007">
    <property type="protein sequence ID" value="KIM69185.1"/>
    <property type="molecule type" value="Genomic_DNA"/>
</dbReference>
<protein>
    <recommendedName>
        <fullName evidence="5">N-terminal nucleophile aminohydrolase</fullName>
    </recommendedName>
</protein>
<dbReference type="GO" id="GO:0004298">
    <property type="term" value="F:threonine-type endopeptidase activity"/>
    <property type="evidence" value="ECO:0007669"/>
    <property type="project" value="InterPro"/>
</dbReference>
<gene>
    <name evidence="3" type="ORF">SCLCIDRAFT_103964</name>
</gene>
<proteinExistence type="predicted"/>
<dbReference type="Proteomes" id="UP000053989">
    <property type="component" value="Unassembled WGS sequence"/>
</dbReference>
<dbReference type="OrthoDB" id="77601at2759"/>
<evidence type="ECO:0008006" key="5">
    <source>
        <dbReference type="Google" id="ProtNLM"/>
    </source>
</evidence>
<dbReference type="PANTHER" id="PTHR10188:SF8">
    <property type="entry name" value="THREONINE ASPARTASE 1"/>
    <property type="match status" value="1"/>
</dbReference>
<evidence type="ECO:0000313" key="3">
    <source>
        <dbReference type="EMBL" id="KIM69185.1"/>
    </source>
</evidence>
<name>A0A0C3E8Y0_9AGAM</name>
<feature type="site" description="Cleavage; by autolysis" evidence="2">
    <location>
        <begin position="189"/>
        <end position="190"/>
    </location>
</feature>
<dbReference type="InterPro" id="IPR029055">
    <property type="entry name" value="Ntn_hydrolases_N"/>
</dbReference>
<dbReference type="GO" id="GO:0051604">
    <property type="term" value="P:protein maturation"/>
    <property type="evidence" value="ECO:0007669"/>
    <property type="project" value="TreeGrafter"/>
</dbReference>
<reference evidence="4" key="2">
    <citation type="submission" date="2015-01" db="EMBL/GenBank/DDBJ databases">
        <title>Evolutionary Origins and Diversification of the Mycorrhizal Mutualists.</title>
        <authorList>
            <consortium name="DOE Joint Genome Institute"/>
            <consortium name="Mycorrhizal Genomics Consortium"/>
            <person name="Kohler A."/>
            <person name="Kuo A."/>
            <person name="Nagy L.G."/>
            <person name="Floudas D."/>
            <person name="Copeland A."/>
            <person name="Barry K.W."/>
            <person name="Cichocki N."/>
            <person name="Veneault-Fourrey C."/>
            <person name="LaButti K."/>
            <person name="Lindquist E.A."/>
            <person name="Lipzen A."/>
            <person name="Lundell T."/>
            <person name="Morin E."/>
            <person name="Murat C."/>
            <person name="Riley R."/>
            <person name="Ohm R."/>
            <person name="Sun H."/>
            <person name="Tunlid A."/>
            <person name="Henrissat B."/>
            <person name="Grigoriev I.V."/>
            <person name="Hibbett D.S."/>
            <person name="Martin F."/>
        </authorList>
    </citation>
    <scope>NUCLEOTIDE SEQUENCE [LARGE SCALE GENOMIC DNA]</scope>
    <source>
        <strain evidence="4">Foug A</strain>
    </source>
</reference>
<reference evidence="3 4" key="1">
    <citation type="submission" date="2014-04" db="EMBL/GenBank/DDBJ databases">
        <authorList>
            <consortium name="DOE Joint Genome Institute"/>
            <person name="Kuo A."/>
            <person name="Kohler A."/>
            <person name="Nagy L.G."/>
            <person name="Floudas D."/>
            <person name="Copeland A."/>
            <person name="Barry K.W."/>
            <person name="Cichocki N."/>
            <person name="Veneault-Fourrey C."/>
            <person name="LaButti K."/>
            <person name="Lindquist E.A."/>
            <person name="Lipzen A."/>
            <person name="Lundell T."/>
            <person name="Morin E."/>
            <person name="Murat C."/>
            <person name="Sun H."/>
            <person name="Tunlid A."/>
            <person name="Henrissat B."/>
            <person name="Grigoriev I.V."/>
            <person name="Hibbett D.S."/>
            <person name="Martin F."/>
            <person name="Nordberg H.P."/>
            <person name="Cantor M.N."/>
            <person name="Hua S.X."/>
        </authorList>
    </citation>
    <scope>NUCLEOTIDE SEQUENCE [LARGE SCALE GENOMIC DNA]</scope>
    <source>
        <strain evidence="3 4">Foug A</strain>
    </source>
</reference>
<dbReference type="AlphaFoldDB" id="A0A0C3E8Y0"/>
<dbReference type="STRING" id="1036808.A0A0C3E8Y0"/>
<evidence type="ECO:0000256" key="2">
    <source>
        <dbReference type="PIRSR" id="PIRSR600246-3"/>
    </source>
</evidence>
<dbReference type="HOGENOM" id="CLU_021603_5_0_1"/>
<evidence type="ECO:0000313" key="4">
    <source>
        <dbReference type="Proteomes" id="UP000053989"/>
    </source>
</evidence>
<dbReference type="SUPFAM" id="SSF56235">
    <property type="entry name" value="N-terminal nucleophile aminohydrolases (Ntn hydrolases)"/>
    <property type="match status" value="1"/>
</dbReference>
<dbReference type="InterPro" id="IPR000246">
    <property type="entry name" value="Peptidase_T2"/>
</dbReference>
<dbReference type="Pfam" id="PF01112">
    <property type="entry name" value="Asparaginase_2"/>
    <property type="match status" value="1"/>
</dbReference>
<feature type="active site" description="Nucleophile" evidence="1">
    <location>
        <position position="190"/>
    </location>
</feature>
<organism evidence="3 4">
    <name type="scientific">Scleroderma citrinum Foug A</name>
    <dbReference type="NCBI Taxonomy" id="1036808"/>
    <lineage>
        <taxon>Eukaryota</taxon>
        <taxon>Fungi</taxon>
        <taxon>Dikarya</taxon>
        <taxon>Basidiomycota</taxon>
        <taxon>Agaricomycotina</taxon>
        <taxon>Agaricomycetes</taxon>
        <taxon>Agaricomycetidae</taxon>
        <taxon>Boletales</taxon>
        <taxon>Sclerodermatineae</taxon>
        <taxon>Sclerodermataceae</taxon>
        <taxon>Scleroderma</taxon>
    </lineage>
</organism>
<evidence type="ECO:0000256" key="1">
    <source>
        <dbReference type="PIRSR" id="PIRSR600246-1"/>
    </source>
</evidence>
<sequence length="378" mass="39697">MACPTVYIAVHAGAGNHRRSSERSVKLAMKRACTEALRAASLPGVDVLSIVERAIIELEDDQNLNAGSGSNLTLDGAVECDAAIMDGRTGSFGGVGAVSEGVKNPIKLATAILNHSLKPDRLGRIRPLMLVSNGAHLFAMKNGLETVAPESMVSSRARMDWRKWVERYSNPSEVEDPGLEAINEDTPQDTVGAVAWDNCGNVAAGVSSGGLLLKDSGRVGQAAIFGAGCWAQQTSDGHTGMACSISGSGEYIIRAGLARAIGNAIQVAESPGKLGEADVDVHDLLVTTLTRQFSDPVNEDGVSHPNVGVLLLTKEGQEGGDTIPRLWCAFTATSMAIAYASSQRPVPKAVVLRRPQTASRPDMSETHPVFITALPLHG</sequence>
<keyword evidence="4" id="KW-1185">Reference proteome</keyword>
<dbReference type="InterPro" id="IPR037464">
    <property type="entry name" value="Taspase1"/>
</dbReference>
<accession>A0A0C3E8Y0</accession>
<dbReference type="InParanoid" id="A0A0C3E8Y0"/>
<dbReference type="Gene3D" id="3.60.20.30">
    <property type="entry name" value="(Glycosyl)asparaginase"/>
    <property type="match status" value="1"/>
</dbReference>
<dbReference type="FunCoup" id="A0A0C3E8Y0">
    <property type="interactions" value="33"/>
</dbReference>
<dbReference type="GO" id="GO:0005737">
    <property type="term" value="C:cytoplasm"/>
    <property type="evidence" value="ECO:0007669"/>
    <property type="project" value="TreeGrafter"/>
</dbReference>
<dbReference type="PANTHER" id="PTHR10188">
    <property type="entry name" value="L-ASPARAGINASE"/>
    <property type="match status" value="1"/>
</dbReference>
<dbReference type="CDD" id="cd04514">
    <property type="entry name" value="Taspase1_like"/>
    <property type="match status" value="1"/>
</dbReference>